<organism evidence="2 3">
    <name type="scientific">Saccharopolyspora erythraea</name>
    <name type="common">Streptomyces erythraeus</name>
    <dbReference type="NCBI Taxonomy" id="1836"/>
    <lineage>
        <taxon>Bacteria</taxon>
        <taxon>Bacillati</taxon>
        <taxon>Actinomycetota</taxon>
        <taxon>Actinomycetes</taxon>
        <taxon>Pseudonocardiales</taxon>
        <taxon>Pseudonocardiaceae</taxon>
        <taxon>Saccharopolyspora</taxon>
    </lineage>
</organism>
<reference evidence="2 3" key="1">
    <citation type="journal article" date="2019" name="Int. J. Syst. Evol. Microbiol.">
        <title>The Global Catalogue of Microorganisms (GCM) 10K type strain sequencing project: providing services to taxonomists for standard genome sequencing and annotation.</title>
        <authorList>
            <consortium name="The Broad Institute Genomics Platform"/>
            <consortium name="The Broad Institute Genome Sequencing Center for Infectious Disease"/>
            <person name="Wu L."/>
            <person name="Ma J."/>
        </authorList>
    </citation>
    <scope>NUCLEOTIDE SEQUENCE [LARGE SCALE GENOMIC DNA]</scope>
    <source>
        <strain evidence="2 3">JCM 10303</strain>
    </source>
</reference>
<dbReference type="InterPro" id="IPR024071">
    <property type="entry name" value="S-Me-THD_C_sf"/>
</dbReference>
<name>A0ABN1E6X7_SACER</name>
<proteinExistence type="predicted"/>
<sequence>MLASVPDLICVLDYDAGEAVTTESLRYGQRVAVIAAPADPRWHSPAGLEVAGPRYFGYDIDPVRVTQ</sequence>
<evidence type="ECO:0000313" key="3">
    <source>
        <dbReference type="Proteomes" id="UP001500729"/>
    </source>
</evidence>
<dbReference type="InterPro" id="IPR048350">
    <property type="entry name" value="S-Me-THD-like_C"/>
</dbReference>
<protein>
    <recommendedName>
        <fullName evidence="1">S-Me-THD-like C-terminal domain-containing protein</fullName>
    </recommendedName>
</protein>
<dbReference type="Pfam" id="PF20906">
    <property type="entry name" value="S-Me-THD_C"/>
    <property type="match status" value="1"/>
</dbReference>
<dbReference type="Gene3D" id="2.40.390.10">
    <property type="entry name" value="CV3147-like"/>
    <property type="match status" value="1"/>
</dbReference>
<evidence type="ECO:0000313" key="2">
    <source>
        <dbReference type="EMBL" id="GAA0560389.1"/>
    </source>
</evidence>
<feature type="domain" description="S-Me-THD-like C-terminal" evidence="1">
    <location>
        <begin position="1"/>
        <end position="63"/>
    </location>
</feature>
<dbReference type="EMBL" id="BAAAGS010000086">
    <property type="protein sequence ID" value="GAA0560389.1"/>
    <property type="molecule type" value="Genomic_DNA"/>
</dbReference>
<accession>A0ABN1E6X7</accession>
<keyword evidence="3" id="KW-1185">Reference proteome</keyword>
<gene>
    <name evidence="2" type="ORF">GCM10009533_66820</name>
</gene>
<dbReference type="Proteomes" id="UP001500729">
    <property type="component" value="Unassembled WGS sequence"/>
</dbReference>
<comment type="caution">
    <text evidence="2">The sequence shown here is derived from an EMBL/GenBank/DDBJ whole genome shotgun (WGS) entry which is preliminary data.</text>
</comment>
<evidence type="ECO:0000259" key="1">
    <source>
        <dbReference type="Pfam" id="PF20906"/>
    </source>
</evidence>
<dbReference type="SUPFAM" id="SSF160991">
    <property type="entry name" value="CV3147-like"/>
    <property type="match status" value="1"/>
</dbReference>